<sequence length="168" mass="18323">MNRYSLETKALTVSDEGELSGIAWAWSPDRRGDIIERKAFGGIAGPVVMLWQHRPDEPIGAWDSITPTDAGLEVKGRLFVDESPRAREARAMVRRGVVTGLSLGFRSIRKSDRPGFPNARIFSAVSVEEISLVTRPAHPAAQVLHAKAQAEAEELAALILEARAALRS</sequence>
<keyword evidence="6" id="KW-1185">Reference proteome</keyword>
<accession>A0ABV0A731</accession>
<keyword evidence="3" id="KW-0378">Hydrolase</keyword>
<dbReference type="RefSeq" id="WP_346013984.1">
    <property type="nucleotide sequence ID" value="NZ_JAQYXP010000013.1"/>
</dbReference>
<dbReference type="InterPro" id="IPR006433">
    <property type="entry name" value="Prohead_protease"/>
</dbReference>
<dbReference type="InterPro" id="IPR054613">
    <property type="entry name" value="Peptidase_S78_dom"/>
</dbReference>
<keyword evidence="1" id="KW-1188">Viral release from host cell</keyword>
<gene>
    <name evidence="5" type="ORF">PUR29_37000</name>
</gene>
<evidence type="ECO:0000256" key="1">
    <source>
        <dbReference type="ARBA" id="ARBA00022612"/>
    </source>
</evidence>
<evidence type="ECO:0000256" key="3">
    <source>
        <dbReference type="ARBA" id="ARBA00022801"/>
    </source>
</evidence>
<evidence type="ECO:0000259" key="4">
    <source>
        <dbReference type="Pfam" id="PF04586"/>
    </source>
</evidence>
<evidence type="ECO:0000256" key="2">
    <source>
        <dbReference type="ARBA" id="ARBA00022670"/>
    </source>
</evidence>
<organism evidence="5 6">
    <name type="scientific">Methylobacterium ajmalii</name>
    <dbReference type="NCBI Taxonomy" id="2738439"/>
    <lineage>
        <taxon>Bacteria</taxon>
        <taxon>Pseudomonadati</taxon>
        <taxon>Pseudomonadota</taxon>
        <taxon>Alphaproteobacteria</taxon>
        <taxon>Hyphomicrobiales</taxon>
        <taxon>Methylobacteriaceae</taxon>
        <taxon>Methylobacterium</taxon>
    </lineage>
</organism>
<keyword evidence="2 5" id="KW-0645">Protease</keyword>
<protein>
    <submittedName>
        <fullName evidence="5">HK97 family phage prohead protease</fullName>
    </submittedName>
</protein>
<reference evidence="5 6" key="1">
    <citation type="journal article" date="2023" name="PLoS ONE">
        <title>Complete genome assembly of Hawai'i environmental nontuberculous mycobacteria reveals unexpected co-isolation with methylobacteria.</title>
        <authorList>
            <person name="Hendrix J."/>
            <person name="Epperson L.E."/>
            <person name="Tong E.I."/>
            <person name="Chan Y.L."/>
            <person name="Hasan N.A."/>
            <person name="Dawrs S.N."/>
            <person name="Norton G.J."/>
            <person name="Virdi R."/>
            <person name="Crooks J.L."/>
            <person name="Chan E.D."/>
            <person name="Honda J.R."/>
            <person name="Strong M."/>
        </authorList>
    </citation>
    <scope>NUCLEOTIDE SEQUENCE [LARGE SCALE GENOMIC DNA]</scope>
    <source>
        <strain evidence="5 6">NJH_HI04-1</strain>
    </source>
</reference>
<dbReference type="Proteomes" id="UP001407347">
    <property type="component" value="Unassembled WGS sequence"/>
</dbReference>
<dbReference type="GO" id="GO:0006508">
    <property type="term" value="P:proteolysis"/>
    <property type="evidence" value="ECO:0007669"/>
    <property type="project" value="UniProtKB-KW"/>
</dbReference>
<dbReference type="NCBIfam" id="TIGR01543">
    <property type="entry name" value="proheadase_HK97"/>
    <property type="match status" value="1"/>
</dbReference>
<dbReference type="Pfam" id="PF04586">
    <property type="entry name" value="Peptidase_S78"/>
    <property type="match status" value="1"/>
</dbReference>
<comment type="caution">
    <text evidence="5">The sequence shown here is derived from an EMBL/GenBank/DDBJ whole genome shotgun (WGS) entry which is preliminary data.</text>
</comment>
<dbReference type="EMBL" id="JAQYXP010000013">
    <property type="protein sequence ID" value="MEN3239039.1"/>
    <property type="molecule type" value="Genomic_DNA"/>
</dbReference>
<name>A0ABV0A731_9HYPH</name>
<proteinExistence type="predicted"/>
<evidence type="ECO:0000313" key="5">
    <source>
        <dbReference type="EMBL" id="MEN3239039.1"/>
    </source>
</evidence>
<evidence type="ECO:0000313" key="6">
    <source>
        <dbReference type="Proteomes" id="UP001407347"/>
    </source>
</evidence>
<dbReference type="GO" id="GO:0008233">
    <property type="term" value="F:peptidase activity"/>
    <property type="evidence" value="ECO:0007669"/>
    <property type="project" value="UniProtKB-KW"/>
</dbReference>
<feature type="domain" description="Prohead serine protease" evidence="4">
    <location>
        <begin position="19"/>
        <end position="149"/>
    </location>
</feature>